<dbReference type="EMBL" id="QSRB01000002">
    <property type="protein sequence ID" value="RGK87535.1"/>
    <property type="molecule type" value="Genomic_DNA"/>
</dbReference>
<protein>
    <submittedName>
        <fullName evidence="3">Glycosyltransferase</fullName>
    </submittedName>
</protein>
<dbReference type="Gene3D" id="3.40.50.2000">
    <property type="entry name" value="Glycogen Phosphorylase B"/>
    <property type="match status" value="2"/>
</dbReference>
<dbReference type="PANTHER" id="PTHR12526:SF628">
    <property type="entry name" value="MANNOSYLGLUCOSYLGLYCERATE SYNTHASE"/>
    <property type="match status" value="1"/>
</dbReference>
<evidence type="ECO:0000313" key="3">
    <source>
        <dbReference type="EMBL" id="RGK87535.1"/>
    </source>
</evidence>
<dbReference type="InterPro" id="IPR001296">
    <property type="entry name" value="Glyco_trans_1"/>
</dbReference>
<dbReference type="PANTHER" id="PTHR12526">
    <property type="entry name" value="GLYCOSYLTRANSFERASE"/>
    <property type="match status" value="1"/>
</dbReference>
<evidence type="ECO:0000259" key="1">
    <source>
        <dbReference type="Pfam" id="PF00534"/>
    </source>
</evidence>
<dbReference type="SUPFAM" id="SSF53756">
    <property type="entry name" value="UDP-Glycosyltransferase/glycogen phosphorylase"/>
    <property type="match status" value="1"/>
</dbReference>
<proteinExistence type="predicted"/>
<dbReference type="GO" id="GO:0016757">
    <property type="term" value="F:glycosyltransferase activity"/>
    <property type="evidence" value="ECO:0007669"/>
    <property type="project" value="InterPro"/>
</dbReference>
<name>A0A3E4Q6E4_BACUN</name>
<evidence type="ECO:0000313" key="4">
    <source>
        <dbReference type="Proteomes" id="UP000260874"/>
    </source>
</evidence>
<evidence type="ECO:0000259" key="2">
    <source>
        <dbReference type="Pfam" id="PF13439"/>
    </source>
</evidence>
<feature type="domain" description="Glycosyl transferase family 1" evidence="1">
    <location>
        <begin position="224"/>
        <end position="378"/>
    </location>
</feature>
<dbReference type="InterPro" id="IPR028098">
    <property type="entry name" value="Glyco_trans_4-like_N"/>
</dbReference>
<accession>A0A3E4Q6E4</accession>
<dbReference type="AlphaFoldDB" id="A0A3E4Q6E4"/>
<feature type="domain" description="Glycosyltransferase subfamily 4-like N-terminal" evidence="2">
    <location>
        <begin position="24"/>
        <end position="177"/>
    </location>
</feature>
<reference evidence="3 4" key="1">
    <citation type="submission" date="2018-08" db="EMBL/GenBank/DDBJ databases">
        <title>A genome reference for cultivated species of the human gut microbiota.</title>
        <authorList>
            <person name="Zou Y."/>
            <person name="Xue W."/>
            <person name="Luo G."/>
        </authorList>
    </citation>
    <scope>NUCLEOTIDE SEQUENCE [LARGE SCALE GENOMIC DNA]</scope>
    <source>
        <strain evidence="3 4">TF09-22</strain>
    </source>
</reference>
<dbReference type="Proteomes" id="UP000260874">
    <property type="component" value="Unassembled WGS sequence"/>
</dbReference>
<sequence>MDKTKCIDKMNIAIYNYQEFNEYIGGIERVSISLTRSLIKRDVNVIFVAVHKSQYNIEYRTPVPMFFLPDEDATSVNNIKEFKRILAEQNIDVVLNQDAHSLASHELVWKVVQGTSVKYISALHFCPTIRNLIYRHPIDWNMFSFRENCLRLLKGIAYKYPFCLFTMKNVKKHYRRLYEESNRVVLLSERNIPEYAKVGRLKNTKKLCAINNMLSFERKDVDCTKDNKILFCARVSTQKRPERALYVWKEIYKKLPGWSIDVVGDGNLLDRLKRLSDKLNLERVTFHGFKNPIDFYKCSKIFLMTSDYEGWGLTLTEAMQYKCVPVVMSTYSSIFDIVEDGKNGCLILNVDCKTMADKVLWLAENPQKLNDMADEAYKKTQCFAADKIADKWISVFEEVLHQKDILR</sequence>
<gene>
    <name evidence="3" type="ORF">DXC91_02920</name>
</gene>
<organism evidence="3 4">
    <name type="scientific">Bacteroides uniformis</name>
    <dbReference type="NCBI Taxonomy" id="820"/>
    <lineage>
        <taxon>Bacteria</taxon>
        <taxon>Pseudomonadati</taxon>
        <taxon>Bacteroidota</taxon>
        <taxon>Bacteroidia</taxon>
        <taxon>Bacteroidales</taxon>
        <taxon>Bacteroidaceae</taxon>
        <taxon>Bacteroides</taxon>
    </lineage>
</organism>
<dbReference type="Pfam" id="PF13439">
    <property type="entry name" value="Glyco_transf_4"/>
    <property type="match status" value="1"/>
</dbReference>
<keyword evidence="3" id="KW-0808">Transferase</keyword>
<comment type="caution">
    <text evidence="3">The sequence shown here is derived from an EMBL/GenBank/DDBJ whole genome shotgun (WGS) entry which is preliminary data.</text>
</comment>
<dbReference type="Pfam" id="PF00534">
    <property type="entry name" value="Glycos_transf_1"/>
    <property type="match status" value="1"/>
</dbReference>